<proteinExistence type="inferred from homology"/>
<dbReference type="InterPro" id="IPR029060">
    <property type="entry name" value="PIN-like_dom_sf"/>
</dbReference>
<protein>
    <recommendedName>
        <fullName evidence="7">rRNA-processing protein UTP23 homolog</fullName>
    </recommendedName>
</protein>
<comment type="subcellular location">
    <subcellularLocation>
        <location evidence="1">Nucleus</location>
        <location evidence="1">Nucleolus</location>
    </subcellularLocation>
</comment>
<dbReference type="SUPFAM" id="SSF88723">
    <property type="entry name" value="PIN domain-like"/>
    <property type="match status" value="1"/>
</dbReference>
<dbReference type="EMBL" id="KZ383281">
    <property type="protein sequence ID" value="PIO55999.1"/>
    <property type="molecule type" value="Genomic_DNA"/>
</dbReference>
<dbReference type="OrthoDB" id="25675at2759"/>
<keyword evidence="3" id="KW-0698">rRNA processing</keyword>
<organism evidence="10 11">
    <name type="scientific">Teladorsagia circumcincta</name>
    <name type="common">Brown stomach worm</name>
    <name type="synonym">Ostertagia circumcincta</name>
    <dbReference type="NCBI Taxonomy" id="45464"/>
    <lineage>
        <taxon>Eukaryota</taxon>
        <taxon>Metazoa</taxon>
        <taxon>Ecdysozoa</taxon>
        <taxon>Nematoda</taxon>
        <taxon>Chromadorea</taxon>
        <taxon>Rhabditida</taxon>
        <taxon>Rhabditina</taxon>
        <taxon>Rhabditomorpha</taxon>
        <taxon>Strongyloidea</taxon>
        <taxon>Trichostrongylidae</taxon>
        <taxon>Teladorsagia</taxon>
    </lineage>
</organism>
<evidence type="ECO:0000313" key="10">
    <source>
        <dbReference type="EMBL" id="PIO55999.1"/>
    </source>
</evidence>
<evidence type="ECO:0000256" key="7">
    <source>
        <dbReference type="ARBA" id="ARBA00071400"/>
    </source>
</evidence>
<dbReference type="FunFam" id="3.40.50.1010:FF:000006">
    <property type="entry name" value="rRNA-processing protein UTP23 homolog"/>
    <property type="match status" value="1"/>
</dbReference>
<accession>A0A2G9TDE3</accession>
<dbReference type="Pfam" id="PF04900">
    <property type="entry name" value="Fcf1"/>
    <property type="match status" value="1"/>
</dbReference>
<dbReference type="AlphaFoldDB" id="A0A2G9TDE3"/>
<keyword evidence="11" id="KW-1185">Reference proteome</keyword>
<feature type="domain" description="UTP23 sensor motif region" evidence="9">
    <location>
        <begin position="184"/>
        <end position="203"/>
    </location>
</feature>
<comment type="function">
    <text evidence="5">Involved in rRNA-processing and ribosome biogenesis.</text>
</comment>
<feature type="compositionally biased region" description="Basic residues" evidence="8">
    <location>
        <begin position="219"/>
        <end position="229"/>
    </location>
</feature>
<evidence type="ECO:0000313" key="11">
    <source>
        <dbReference type="Proteomes" id="UP000230423"/>
    </source>
</evidence>
<sequence>MKVKRLKRANRILTFFKYNYKIVPPFRVLVDGTFTNAALANKINLREQLPKYLGGDVEIVTTKCVLAELESLGSPVYGALVIARQFEVDICPHTPSRPAAECLAHLARRAAKGKTKYVIATNDDSLSEKLRTIAGTPILYIKYNAILLDRVSETSKAAVDDIHKSELDNLKAIKAAVLGEQNVKKKKKKMKGANPLSCKKKKKASDTVVPVKTGVRTASGKRKRSRRKAPASVAPPEVAEEHSVPYL</sequence>
<gene>
    <name evidence="10" type="ORF">TELCIR_22609</name>
</gene>
<evidence type="ECO:0000259" key="9">
    <source>
        <dbReference type="Pfam" id="PF24779"/>
    </source>
</evidence>
<keyword evidence="4" id="KW-0539">Nucleus</keyword>
<name>A0A2G9TDE3_TELCI</name>
<dbReference type="Pfam" id="PF24779">
    <property type="entry name" value="UTP23_sensor"/>
    <property type="match status" value="1"/>
</dbReference>
<keyword evidence="2" id="KW-0690">Ribosome biogenesis</keyword>
<evidence type="ECO:0000256" key="8">
    <source>
        <dbReference type="SAM" id="MobiDB-lite"/>
    </source>
</evidence>
<reference evidence="10 11" key="1">
    <citation type="submission" date="2015-09" db="EMBL/GenBank/DDBJ databases">
        <title>Draft genome of the parasitic nematode Teladorsagia circumcincta isolate WARC Sus (inbred).</title>
        <authorList>
            <person name="Mitreva M."/>
        </authorList>
    </citation>
    <scope>NUCLEOTIDE SEQUENCE [LARGE SCALE GENOMIC DNA]</scope>
    <source>
        <strain evidence="10 11">S</strain>
    </source>
</reference>
<dbReference type="GO" id="GO:0006364">
    <property type="term" value="P:rRNA processing"/>
    <property type="evidence" value="ECO:0007669"/>
    <property type="project" value="UniProtKB-KW"/>
</dbReference>
<dbReference type="CDD" id="cd09866">
    <property type="entry name" value="PIN_Fcf1-Utp23-H"/>
    <property type="match status" value="1"/>
</dbReference>
<evidence type="ECO:0000256" key="3">
    <source>
        <dbReference type="ARBA" id="ARBA00022552"/>
    </source>
</evidence>
<evidence type="ECO:0000256" key="1">
    <source>
        <dbReference type="ARBA" id="ARBA00004604"/>
    </source>
</evidence>
<comment type="similarity">
    <text evidence="6">Belongs to the UTP23/FCF1 family. UTP23 subfamily.</text>
</comment>
<dbReference type="Gene3D" id="3.40.50.1010">
    <property type="entry name" value="5'-nuclease"/>
    <property type="match status" value="1"/>
</dbReference>
<evidence type="ECO:0000256" key="2">
    <source>
        <dbReference type="ARBA" id="ARBA00022517"/>
    </source>
</evidence>
<evidence type="ECO:0000256" key="4">
    <source>
        <dbReference type="ARBA" id="ARBA00023242"/>
    </source>
</evidence>
<dbReference type="Proteomes" id="UP000230423">
    <property type="component" value="Unassembled WGS sequence"/>
</dbReference>
<evidence type="ECO:0000256" key="6">
    <source>
        <dbReference type="ARBA" id="ARBA00038503"/>
    </source>
</evidence>
<dbReference type="InterPro" id="IPR006984">
    <property type="entry name" value="Fcf1/UTP23"/>
</dbReference>
<dbReference type="GO" id="GO:0032040">
    <property type="term" value="C:small-subunit processome"/>
    <property type="evidence" value="ECO:0007669"/>
    <property type="project" value="InterPro"/>
</dbReference>
<dbReference type="InterPro" id="IPR057776">
    <property type="entry name" value="UTP23_sensor"/>
</dbReference>
<dbReference type="PANTHER" id="PTHR12416">
    <property type="entry name" value="RRNA-PROCESSING PROTEIN UTP23 HOMOLOG"/>
    <property type="match status" value="1"/>
</dbReference>
<evidence type="ECO:0000256" key="5">
    <source>
        <dbReference type="ARBA" id="ARBA00037300"/>
    </source>
</evidence>
<feature type="region of interest" description="Disordered" evidence="8">
    <location>
        <begin position="187"/>
        <end position="247"/>
    </location>
</feature>